<accession>E4U393</accession>
<dbReference type="Pfam" id="PF13439">
    <property type="entry name" value="Glyco_transf_4"/>
    <property type="match status" value="1"/>
</dbReference>
<organism evidence="3 4">
    <name type="scientific">Sulfuricurvum kujiense (strain ATCC BAA-921 / DSM 16994 / JCM 11577 / YK-1)</name>
    <dbReference type="NCBI Taxonomy" id="709032"/>
    <lineage>
        <taxon>Bacteria</taxon>
        <taxon>Pseudomonadati</taxon>
        <taxon>Campylobacterota</taxon>
        <taxon>Epsilonproteobacteria</taxon>
        <taxon>Campylobacterales</taxon>
        <taxon>Sulfurimonadaceae</taxon>
        <taxon>Sulfuricurvum</taxon>
    </lineage>
</organism>
<dbReference type="InterPro" id="IPR028098">
    <property type="entry name" value="Glyco_trans_4-like_N"/>
</dbReference>
<feature type="domain" description="Glycosyl transferase family 1" evidence="1">
    <location>
        <begin position="181"/>
        <end position="343"/>
    </location>
</feature>
<dbReference type="InterPro" id="IPR001296">
    <property type="entry name" value="Glyco_trans_1"/>
</dbReference>
<dbReference type="STRING" id="709032.Sulku_2130"/>
<reference evidence="3 4" key="1">
    <citation type="journal article" date="2012" name="Stand. Genomic Sci.">
        <title>Complete genome sequence of the sulfur compounds oxidizing chemolithoautotroph Sulfuricurvum kujiense type strain (YK-1(T)).</title>
        <authorList>
            <person name="Han C."/>
            <person name="Kotsyurbenko O."/>
            <person name="Chertkov O."/>
            <person name="Held B."/>
            <person name="Lapidus A."/>
            <person name="Nolan M."/>
            <person name="Lucas S."/>
            <person name="Hammon N."/>
            <person name="Deshpande S."/>
            <person name="Cheng J.F."/>
            <person name="Tapia R."/>
            <person name="Goodwin L.A."/>
            <person name="Pitluck S."/>
            <person name="Liolios K."/>
            <person name="Pagani I."/>
            <person name="Ivanova N."/>
            <person name="Mavromatis K."/>
            <person name="Mikhailova N."/>
            <person name="Pati A."/>
            <person name="Chen A."/>
            <person name="Palaniappan K."/>
            <person name="Land M."/>
            <person name="Hauser L."/>
            <person name="Chang Y.J."/>
            <person name="Jeffries C.D."/>
            <person name="Brambilla E.M."/>
            <person name="Rohde M."/>
            <person name="Spring S."/>
            <person name="Sikorski J."/>
            <person name="Goker M."/>
            <person name="Woyke T."/>
            <person name="Bristow J."/>
            <person name="Eisen J.A."/>
            <person name="Markowitz V."/>
            <person name="Hugenholtz P."/>
            <person name="Kyrpides N.C."/>
            <person name="Klenk H.P."/>
            <person name="Detter J.C."/>
        </authorList>
    </citation>
    <scope>NUCLEOTIDE SEQUENCE [LARGE SCALE GENOMIC DNA]</scope>
    <source>
        <strain evidence="4">ATCC BAA-921 / DSM 16994 / JCM 11577 / YK-1</strain>
    </source>
</reference>
<evidence type="ECO:0000259" key="2">
    <source>
        <dbReference type="Pfam" id="PF13439"/>
    </source>
</evidence>
<dbReference type="AlphaFoldDB" id="E4U393"/>
<evidence type="ECO:0000259" key="1">
    <source>
        <dbReference type="Pfam" id="PF00534"/>
    </source>
</evidence>
<dbReference type="Proteomes" id="UP000008721">
    <property type="component" value="Chromosome"/>
</dbReference>
<dbReference type="Pfam" id="PF00534">
    <property type="entry name" value="Glycos_transf_1"/>
    <property type="match status" value="1"/>
</dbReference>
<keyword evidence="4" id="KW-1185">Reference proteome</keyword>
<dbReference type="CDD" id="cd03801">
    <property type="entry name" value="GT4_PimA-like"/>
    <property type="match status" value="1"/>
</dbReference>
<proteinExistence type="predicted"/>
<dbReference type="KEGG" id="sku:Sulku_2130"/>
<dbReference type="HOGENOM" id="CLU_009583_0_4_7"/>
<keyword evidence="3" id="KW-0808">Transferase</keyword>
<evidence type="ECO:0000313" key="3">
    <source>
        <dbReference type="EMBL" id="ADR34790.1"/>
    </source>
</evidence>
<evidence type="ECO:0000313" key="4">
    <source>
        <dbReference type="Proteomes" id="UP000008721"/>
    </source>
</evidence>
<dbReference type="GO" id="GO:0016757">
    <property type="term" value="F:glycosyltransferase activity"/>
    <property type="evidence" value="ECO:0007669"/>
    <property type="project" value="InterPro"/>
</dbReference>
<dbReference type="EMBL" id="CP002355">
    <property type="protein sequence ID" value="ADR34790.1"/>
    <property type="molecule type" value="Genomic_DNA"/>
</dbReference>
<dbReference type="Gene3D" id="3.40.50.2000">
    <property type="entry name" value="Glycogen Phosphorylase B"/>
    <property type="match status" value="2"/>
</dbReference>
<name>E4U393_SULKY</name>
<gene>
    <name evidence="3" type="ordered locus">Sulku_2130</name>
</gene>
<dbReference type="OrthoDB" id="1522162at2"/>
<dbReference type="eggNOG" id="COG0438">
    <property type="taxonomic scope" value="Bacteria"/>
</dbReference>
<feature type="domain" description="Glycosyltransferase subfamily 4-like N-terminal" evidence="2">
    <location>
        <begin position="17"/>
        <end position="167"/>
    </location>
</feature>
<sequence>MNKKINLLELCLSPDLGGLELYMVRAAKALDESMNVLSVINPSGKLEQYYQGTPYRYVTLKKKSNLVMFASARKLAQIIDEHEIDIVHLHWTKDIPIAVSAKVFSKRKPKLVQTRNMTMTRFKNDFYHRFLYRNIDLMLPVTHQVADQIRTFIPESVRPKVEVLYMGSDRPELLDPQEIDALRKELGMEDTFAVGMVGRINEAKGQHLLIEAVARINDPSVHAYFVGHEMKKGYTDQLRAMAEKLGVGERIHFLGFMKNPHHFYQACDAVVLASKRETFGLVLIEAMQVGTAVIGSNSGGVVEIIDDNETGLLFEALNSESLAEKIALLKDEPLKHRLAEAGRIKAEKVFSNEKQFEALKTILMNEKI</sequence>
<dbReference type="SUPFAM" id="SSF53756">
    <property type="entry name" value="UDP-Glycosyltransferase/glycogen phosphorylase"/>
    <property type="match status" value="1"/>
</dbReference>
<protein>
    <submittedName>
        <fullName evidence="3">Glycosyl transferase group 1</fullName>
    </submittedName>
</protein>
<dbReference type="PANTHER" id="PTHR12526">
    <property type="entry name" value="GLYCOSYLTRANSFERASE"/>
    <property type="match status" value="1"/>
</dbReference>
<dbReference type="RefSeq" id="WP_013460987.1">
    <property type="nucleotide sequence ID" value="NC_014762.1"/>
</dbReference>
<dbReference type="CAZy" id="GT4">
    <property type="family name" value="Glycosyltransferase Family 4"/>
</dbReference>